<dbReference type="PROSITE" id="PS50887">
    <property type="entry name" value="GGDEF"/>
    <property type="match status" value="1"/>
</dbReference>
<dbReference type="Gene3D" id="3.30.70.270">
    <property type="match status" value="1"/>
</dbReference>
<gene>
    <name evidence="4" type="ORF">SAMN04515671_4368</name>
</gene>
<dbReference type="GO" id="GO:0005886">
    <property type="term" value="C:plasma membrane"/>
    <property type="evidence" value="ECO:0007669"/>
    <property type="project" value="TreeGrafter"/>
</dbReference>
<organism evidence="4 5">
    <name type="scientific">Nakamurella panacisegetis</name>
    <dbReference type="NCBI Taxonomy" id="1090615"/>
    <lineage>
        <taxon>Bacteria</taxon>
        <taxon>Bacillati</taxon>
        <taxon>Actinomycetota</taxon>
        <taxon>Actinomycetes</taxon>
        <taxon>Nakamurellales</taxon>
        <taxon>Nakamurellaceae</taxon>
        <taxon>Nakamurella</taxon>
    </lineage>
</organism>
<keyword evidence="2" id="KW-1133">Transmembrane helix</keyword>
<feature type="transmembrane region" description="Helical" evidence="2">
    <location>
        <begin position="133"/>
        <end position="165"/>
    </location>
</feature>
<dbReference type="SMART" id="SM00267">
    <property type="entry name" value="GGDEF"/>
    <property type="match status" value="1"/>
</dbReference>
<sequence length="359" mass="37883">MERARQLELAWQDDHRGARVRVLTWMYLAGGVFCLLGAFASANPVRRVGPLAAIGAGAVLIAAALFVWGRRAPSWLMHGLVLLYSLDIALIAAISRTPAGVVAVGPVLMVAAMYCGAFCTTRALRVHMGLSSAAYLAGTGLSGITTAWVSVGVAIAVACAVAATLSNLAYQLHLRGATDALTGALHRSIWLQLARQELRRQPITIALLDLDNFKAVNDEHGHLVGDELLSTVARAWAAALGSDELLGRFGGDEFVVLMPGTSVEQANQRLAELRRVHEASWSVGLAQAQPGQDVTAVLAAADADLLHAKRLRHNPPGHDVLSNRRTIKSQRELRAAPTSAPPGRPAEAGRAPSGTGPLA</sequence>
<evidence type="ECO:0000259" key="3">
    <source>
        <dbReference type="PROSITE" id="PS50887"/>
    </source>
</evidence>
<dbReference type="NCBIfam" id="TIGR00254">
    <property type="entry name" value="GGDEF"/>
    <property type="match status" value="1"/>
</dbReference>
<keyword evidence="2" id="KW-0812">Transmembrane</keyword>
<evidence type="ECO:0000313" key="5">
    <source>
        <dbReference type="Proteomes" id="UP000198741"/>
    </source>
</evidence>
<dbReference type="GO" id="GO:0043709">
    <property type="term" value="P:cell adhesion involved in single-species biofilm formation"/>
    <property type="evidence" value="ECO:0007669"/>
    <property type="project" value="TreeGrafter"/>
</dbReference>
<feature type="region of interest" description="Disordered" evidence="1">
    <location>
        <begin position="312"/>
        <end position="359"/>
    </location>
</feature>
<dbReference type="GO" id="GO:0052621">
    <property type="term" value="F:diguanylate cyclase activity"/>
    <property type="evidence" value="ECO:0007669"/>
    <property type="project" value="TreeGrafter"/>
</dbReference>
<reference evidence="4 5" key="1">
    <citation type="submission" date="2016-10" db="EMBL/GenBank/DDBJ databases">
        <authorList>
            <person name="de Groot N.N."/>
        </authorList>
    </citation>
    <scope>NUCLEOTIDE SEQUENCE [LARGE SCALE GENOMIC DNA]</scope>
    <source>
        <strain evidence="5">P4-7,KCTC 19426,CECT 7604</strain>
    </source>
</reference>
<dbReference type="PANTHER" id="PTHR45138:SF9">
    <property type="entry name" value="DIGUANYLATE CYCLASE DGCM-RELATED"/>
    <property type="match status" value="1"/>
</dbReference>
<dbReference type="EMBL" id="LT629710">
    <property type="protein sequence ID" value="SDP46946.1"/>
    <property type="molecule type" value="Genomic_DNA"/>
</dbReference>
<name>A0A1H0T015_9ACTN</name>
<evidence type="ECO:0000256" key="1">
    <source>
        <dbReference type="SAM" id="MobiDB-lite"/>
    </source>
</evidence>
<feature type="transmembrane region" description="Helical" evidence="2">
    <location>
        <begin position="20"/>
        <end position="42"/>
    </location>
</feature>
<dbReference type="CDD" id="cd01949">
    <property type="entry name" value="GGDEF"/>
    <property type="match status" value="1"/>
</dbReference>
<evidence type="ECO:0000313" key="4">
    <source>
        <dbReference type="EMBL" id="SDP46946.1"/>
    </source>
</evidence>
<dbReference type="RefSeq" id="WP_090480410.1">
    <property type="nucleotide sequence ID" value="NZ_LT629710.1"/>
</dbReference>
<dbReference type="SUPFAM" id="SSF55073">
    <property type="entry name" value="Nucleotide cyclase"/>
    <property type="match status" value="1"/>
</dbReference>
<dbReference type="InterPro" id="IPR029787">
    <property type="entry name" value="Nucleotide_cyclase"/>
</dbReference>
<protein>
    <submittedName>
        <fullName evidence="4">Diguanylate cyclase (GGDEF) domain-containing protein</fullName>
    </submittedName>
</protein>
<evidence type="ECO:0000256" key="2">
    <source>
        <dbReference type="SAM" id="Phobius"/>
    </source>
</evidence>
<feature type="domain" description="GGDEF" evidence="3">
    <location>
        <begin position="201"/>
        <end position="326"/>
    </location>
</feature>
<feature type="transmembrane region" description="Helical" evidence="2">
    <location>
        <begin position="75"/>
        <end position="94"/>
    </location>
</feature>
<dbReference type="GO" id="GO:1902201">
    <property type="term" value="P:negative regulation of bacterial-type flagellum-dependent cell motility"/>
    <property type="evidence" value="ECO:0007669"/>
    <property type="project" value="TreeGrafter"/>
</dbReference>
<dbReference type="Pfam" id="PF00990">
    <property type="entry name" value="GGDEF"/>
    <property type="match status" value="1"/>
</dbReference>
<feature type="transmembrane region" description="Helical" evidence="2">
    <location>
        <begin position="48"/>
        <end position="68"/>
    </location>
</feature>
<accession>A0A1H0T015</accession>
<dbReference type="Proteomes" id="UP000198741">
    <property type="component" value="Chromosome I"/>
</dbReference>
<dbReference type="InterPro" id="IPR050469">
    <property type="entry name" value="Diguanylate_Cyclase"/>
</dbReference>
<dbReference type="InterPro" id="IPR000160">
    <property type="entry name" value="GGDEF_dom"/>
</dbReference>
<proteinExistence type="predicted"/>
<dbReference type="PANTHER" id="PTHR45138">
    <property type="entry name" value="REGULATORY COMPONENTS OF SENSORY TRANSDUCTION SYSTEM"/>
    <property type="match status" value="1"/>
</dbReference>
<dbReference type="InterPro" id="IPR043128">
    <property type="entry name" value="Rev_trsase/Diguanyl_cyclase"/>
</dbReference>
<feature type="transmembrane region" description="Helical" evidence="2">
    <location>
        <begin position="100"/>
        <end position="121"/>
    </location>
</feature>
<dbReference type="STRING" id="1090615.SAMN04515671_4368"/>
<keyword evidence="5" id="KW-1185">Reference proteome</keyword>
<keyword evidence="2" id="KW-0472">Membrane</keyword>
<dbReference type="AlphaFoldDB" id="A0A1H0T015"/>